<evidence type="ECO:0000313" key="2">
    <source>
        <dbReference type="EMBL" id="KAF1042097.1"/>
    </source>
</evidence>
<dbReference type="Gene3D" id="3.10.180.10">
    <property type="entry name" value="2,3-Dihydroxybiphenyl 1,2-Dioxygenase, domain 1"/>
    <property type="match status" value="1"/>
</dbReference>
<dbReference type="SUPFAM" id="SSF54593">
    <property type="entry name" value="Glyoxalase/Bleomycin resistance protein/Dihydroxybiphenyl dioxygenase"/>
    <property type="match status" value="1"/>
</dbReference>
<comment type="caution">
    <text evidence="2">The sequence shown here is derived from an EMBL/GenBank/DDBJ whole genome shotgun (WGS) entry which is preliminary data.</text>
</comment>
<gene>
    <name evidence="2" type="ORF">GAK35_02894</name>
</gene>
<accession>A0A7V8FV76</accession>
<reference evidence="3" key="1">
    <citation type="journal article" date="2020" name="MBio">
        <title>Horizontal gene transfer to a defensive symbiont with a reduced genome amongst a multipartite beetle microbiome.</title>
        <authorList>
            <person name="Waterworth S.C."/>
            <person name="Florez L.V."/>
            <person name="Rees E.R."/>
            <person name="Hertweck C."/>
            <person name="Kaltenpoth M."/>
            <person name="Kwan J.C."/>
        </authorList>
    </citation>
    <scope>NUCLEOTIDE SEQUENCE [LARGE SCALE GENOMIC DNA]</scope>
</reference>
<evidence type="ECO:0000259" key="1">
    <source>
        <dbReference type="Pfam" id="PF13468"/>
    </source>
</evidence>
<dbReference type="InterPro" id="IPR029068">
    <property type="entry name" value="Glyas_Bleomycin-R_OHBP_Dase"/>
</dbReference>
<dbReference type="Pfam" id="PF13468">
    <property type="entry name" value="Glyoxalase_3"/>
    <property type="match status" value="1"/>
</dbReference>
<protein>
    <recommendedName>
        <fullName evidence="1">Glyoxalase-like domain-containing protein</fullName>
    </recommendedName>
</protein>
<dbReference type="EMBL" id="WNDX01000094">
    <property type="protein sequence ID" value="KAF1042097.1"/>
    <property type="molecule type" value="Genomic_DNA"/>
</dbReference>
<dbReference type="AlphaFoldDB" id="A0A7V8FV76"/>
<sequence length="241" mass="26228">MFRELGFIVTPRGYHTLGSVNHLVVLAGGYLELIGQPRNSDKVRQEILDSPVGIDGLVYAVEDVPACHDAWIAMGLDAQPVQHFSRPVEVAAKTVDATFSTVRLVPGQFAAGRVYACRHFTPELVWRPEWMAHPNGVRSIASMLVVDRDPAFAAASYARLGRWDQAFALEFAAAVDLPARFGELAAHAPQRDAFFAAMQLRGGDRPAIAARAEALGLPIRRDAGKLAVALPAFNTLLEFID</sequence>
<dbReference type="Proteomes" id="UP000462435">
    <property type="component" value="Unassembled WGS sequence"/>
</dbReference>
<organism evidence="2 3">
    <name type="scientific">Herbaspirillum frisingense</name>
    <dbReference type="NCBI Taxonomy" id="92645"/>
    <lineage>
        <taxon>Bacteria</taxon>
        <taxon>Pseudomonadati</taxon>
        <taxon>Pseudomonadota</taxon>
        <taxon>Betaproteobacteria</taxon>
        <taxon>Burkholderiales</taxon>
        <taxon>Oxalobacteraceae</taxon>
        <taxon>Herbaspirillum</taxon>
    </lineage>
</organism>
<evidence type="ECO:0000313" key="3">
    <source>
        <dbReference type="Proteomes" id="UP000462435"/>
    </source>
</evidence>
<feature type="domain" description="Glyoxalase-like" evidence="1">
    <location>
        <begin position="2"/>
        <end position="160"/>
    </location>
</feature>
<dbReference type="InterPro" id="IPR025870">
    <property type="entry name" value="Glyoxalase-like_dom"/>
</dbReference>
<proteinExistence type="predicted"/>
<name>A0A7V8FV76_9BURK</name>